<organism evidence="1 2">
    <name type="scientific">Virgibacillus oceani</name>
    <dbReference type="NCBI Taxonomy" id="1479511"/>
    <lineage>
        <taxon>Bacteria</taxon>
        <taxon>Bacillati</taxon>
        <taxon>Bacillota</taxon>
        <taxon>Bacilli</taxon>
        <taxon>Bacillales</taxon>
        <taxon>Bacillaceae</taxon>
        <taxon>Virgibacillus</taxon>
    </lineage>
</organism>
<protein>
    <recommendedName>
        <fullName evidence="3">Motility protein</fullName>
    </recommendedName>
</protein>
<reference evidence="1" key="1">
    <citation type="journal article" date="2014" name="Int. J. Syst. Evol. Microbiol.">
        <title>Complete genome sequence of Corynebacterium casei LMG S-19264T (=DSM 44701T), isolated from a smear-ripened cheese.</title>
        <authorList>
            <consortium name="US DOE Joint Genome Institute (JGI-PGF)"/>
            <person name="Walter F."/>
            <person name="Albersmeier A."/>
            <person name="Kalinowski J."/>
            <person name="Ruckert C."/>
        </authorList>
    </citation>
    <scope>NUCLEOTIDE SEQUENCE</scope>
    <source>
        <strain evidence="1">CGMCC 1.12754</strain>
    </source>
</reference>
<dbReference type="AlphaFoldDB" id="A0A917HQ95"/>
<evidence type="ECO:0000313" key="1">
    <source>
        <dbReference type="EMBL" id="GGG86017.1"/>
    </source>
</evidence>
<sequence length="62" mass="6621">MDVAAMSVVMANTQVRADASLAVMSKVKGLMEQQGQQLMELLQQSGPRAPHPTLGNVVDLEV</sequence>
<dbReference type="InterPro" id="IPR025906">
    <property type="entry name" value="YjfB_motility"/>
</dbReference>
<accession>A0A917HQ95</accession>
<proteinExistence type="predicted"/>
<evidence type="ECO:0008006" key="3">
    <source>
        <dbReference type="Google" id="ProtNLM"/>
    </source>
</evidence>
<gene>
    <name evidence="1" type="ORF">GCM10011398_34720</name>
</gene>
<dbReference type="Pfam" id="PF14070">
    <property type="entry name" value="YjfB_motility"/>
    <property type="match status" value="1"/>
</dbReference>
<dbReference type="Proteomes" id="UP000622860">
    <property type="component" value="Unassembled WGS sequence"/>
</dbReference>
<reference evidence="1" key="2">
    <citation type="submission" date="2020-09" db="EMBL/GenBank/DDBJ databases">
        <authorList>
            <person name="Sun Q."/>
            <person name="Zhou Y."/>
        </authorList>
    </citation>
    <scope>NUCLEOTIDE SEQUENCE</scope>
    <source>
        <strain evidence="1">CGMCC 1.12754</strain>
    </source>
</reference>
<evidence type="ECO:0000313" key="2">
    <source>
        <dbReference type="Proteomes" id="UP000622860"/>
    </source>
</evidence>
<dbReference type="EMBL" id="BMFR01000022">
    <property type="protein sequence ID" value="GGG86017.1"/>
    <property type="molecule type" value="Genomic_DNA"/>
</dbReference>
<name>A0A917HQ95_9BACI</name>
<comment type="caution">
    <text evidence="1">The sequence shown here is derived from an EMBL/GenBank/DDBJ whole genome shotgun (WGS) entry which is preliminary data.</text>
</comment>
<keyword evidence="2" id="KW-1185">Reference proteome</keyword>
<dbReference type="RefSeq" id="WP_188456641.1">
    <property type="nucleotide sequence ID" value="NZ_BMFR01000022.1"/>
</dbReference>